<gene>
    <name evidence="2" type="ORF">CLAFUR5_00307</name>
</gene>
<dbReference type="EMBL" id="CP090163">
    <property type="protein sequence ID" value="UJO12391.1"/>
    <property type="molecule type" value="Genomic_DNA"/>
</dbReference>
<evidence type="ECO:0000313" key="3">
    <source>
        <dbReference type="Proteomes" id="UP000756132"/>
    </source>
</evidence>
<sequence>MITMAGEEARQAWYDFVRKTRCKRNGHPIGCTCFDPFHAEFCGEMMPELASGSGRRGSAGPRYPWMWNGEPLDGGEFVRWRDWTFESWERAARAGIINEVEHARKRSALLNRCNERRQAEIAESIEEESQPSRTPTPISKMWPGEPEDPVEFDKWRLGLSRSYYEAHQNDDLTLEEYSQKCAALLVRSNERNFAAAAARSRGEMERGASEERGRSRREISPTPEDRSMVLKGAVPGLEKLGVLPEPEAEDEVERLGQVLEDLEERPVRPRSMEKEEGEW</sequence>
<keyword evidence="3" id="KW-1185">Reference proteome</keyword>
<dbReference type="RefSeq" id="XP_047756757.1">
    <property type="nucleotide sequence ID" value="XM_047899455.1"/>
</dbReference>
<dbReference type="KEGG" id="ffu:CLAFUR5_00307"/>
<reference evidence="2" key="2">
    <citation type="journal article" date="2022" name="Microb. Genom.">
        <title>A chromosome-scale genome assembly of the tomato pathogen Cladosporium fulvum reveals a compartmentalized genome architecture and the presence of a dispensable chromosome.</title>
        <authorList>
            <person name="Zaccaron A.Z."/>
            <person name="Chen L.H."/>
            <person name="Samaras A."/>
            <person name="Stergiopoulos I."/>
        </authorList>
    </citation>
    <scope>NUCLEOTIDE SEQUENCE</scope>
    <source>
        <strain evidence="2">Race5_Kim</strain>
    </source>
</reference>
<organism evidence="2 3">
    <name type="scientific">Passalora fulva</name>
    <name type="common">Tomato leaf mold</name>
    <name type="synonym">Cladosporium fulvum</name>
    <dbReference type="NCBI Taxonomy" id="5499"/>
    <lineage>
        <taxon>Eukaryota</taxon>
        <taxon>Fungi</taxon>
        <taxon>Dikarya</taxon>
        <taxon>Ascomycota</taxon>
        <taxon>Pezizomycotina</taxon>
        <taxon>Dothideomycetes</taxon>
        <taxon>Dothideomycetidae</taxon>
        <taxon>Mycosphaerellales</taxon>
        <taxon>Mycosphaerellaceae</taxon>
        <taxon>Fulvia</taxon>
    </lineage>
</organism>
<reference evidence="2" key="1">
    <citation type="submission" date="2021-12" db="EMBL/GenBank/DDBJ databases">
        <authorList>
            <person name="Zaccaron A."/>
            <person name="Stergiopoulos I."/>
        </authorList>
    </citation>
    <scope>NUCLEOTIDE SEQUENCE</scope>
    <source>
        <strain evidence="2">Race5_Kim</strain>
    </source>
</reference>
<name>A0A9Q8P429_PASFU</name>
<dbReference type="GeneID" id="71980185"/>
<evidence type="ECO:0000256" key="1">
    <source>
        <dbReference type="SAM" id="MobiDB-lite"/>
    </source>
</evidence>
<feature type="compositionally biased region" description="Basic and acidic residues" evidence="1">
    <location>
        <begin position="200"/>
        <end position="228"/>
    </location>
</feature>
<protein>
    <submittedName>
        <fullName evidence="2">Uncharacterized protein</fullName>
    </submittedName>
</protein>
<proteinExistence type="predicted"/>
<feature type="region of interest" description="Disordered" evidence="1">
    <location>
        <begin position="197"/>
        <end position="279"/>
    </location>
</feature>
<dbReference type="Proteomes" id="UP000756132">
    <property type="component" value="Chromosome 1"/>
</dbReference>
<accession>A0A9Q8P429</accession>
<evidence type="ECO:0000313" key="2">
    <source>
        <dbReference type="EMBL" id="UJO12391.1"/>
    </source>
</evidence>
<feature type="region of interest" description="Disordered" evidence="1">
    <location>
        <begin position="122"/>
        <end position="146"/>
    </location>
</feature>
<dbReference type="AlphaFoldDB" id="A0A9Q8P429"/>
<feature type="compositionally biased region" description="Basic and acidic residues" evidence="1">
    <location>
        <begin position="264"/>
        <end position="279"/>
    </location>
</feature>